<dbReference type="KEGG" id="ptk:EXN22_15565"/>
<sequence>MNPTIPDTDLDLDSESLSNSDAARRALDFYLNPAPPQIDPDEPILVAREGLSDAQTTAQATTLLRYAAATACESAEGLQGTKRDLALTSLQMINSVRSMLERMAANKGPA</sequence>
<dbReference type="OrthoDB" id="6994083at2"/>
<protein>
    <recommendedName>
        <fullName evidence="3">DUF3077 domain-containing protein</fullName>
    </recommendedName>
</protein>
<organism evidence="1 2">
    <name type="scientific">Pseudomonas tructae</name>
    <dbReference type="NCBI Taxonomy" id="2518644"/>
    <lineage>
        <taxon>Bacteria</taxon>
        <taxon>Pseudomonadati</taxon>
        <taxon>Pseudomonadota</taxon>
        <taxon>Gammaproteobacteria</taxon>
        <taxon>Pseudomonadales</taxon>
        <taxon>Pseudomonadaceae</taxon>
        <taxon>Pseudomonas</taxon>
    </lineage>
</organism>
<dbReference type="RefSeq" id="WP_130264903.1">
    <property type="nucleotide sequence ID" value="NZ_CP035952.1"/>
</dbReference>
<gene>
    <name evidence="1" type="ORF">EXN22_15565</name>
</gene>
<reference evidence="1 2" key="1">
    <citation type="submission" date="2019-02" db="EMBL/GenBank/DDBJ databases">
        <title>Complete genome sequence of Pseudomonas sp. SNU WT1 isolated from rainbow trout.</title>
        <authorList>
            <person name="Oh W.T."/>
            <person name="Park S.C."/>
        </authorList>
    </citation>
    <scope>NUCLEOTIDE SEQUENCE [LARGE SCALE GENOMIC DNA]</scope>
    <source>
        <strain evidence="1 2">SNU WT1</strain>
    </source>
</reference>
<name>A0A411MJS1_9PSED</name>
<evidence type="ECO:0000313" key="2">
    <source>
        <dbReference type="Proteomes" id="UP000291130"/>
    </source>
</evidence>
<dbReference type="Pfam" id="PF19619">
    <property type="entry name" value="DUF6124"/>
    <property type="match status" value="1"/>
</dbReference>
<evidence type="ECO:0000313" key="1">
    <source>
        <dbReference type="EMBL" id="QBF27039.1"/>
    </source>
</evidence>
<evidence type="ECO:0008006" key="3">
    <source>
        <dbReference type="Google" id="ProtNLM"/>
    </source>
</evidence>
<dbReference type="EMBL" id="CP035952">
    <property type="protein sequence ID" value="QBF27039.1"/>
    <property type="molecule type" value="Genomic_DNA"/>
</dbReference>
<keyword evidence="2" id="KW-1185">Reference proteome</keyword>
<dbReference type="Proteomes" id="UP000291130">
    <property type="component" value="Chromosome"/>
</dbReference>
<proteinExistence type="predicted"/>
<accession>A0A411MJS1</accession>
<dbReference type="AlphaFoldDB" id="A0A411MJS1"/>